<dbReference type="RefSeq" id="WP_113646915.1">
    <property type="nucleotide sequence ID" value="NZ_QMHN01000002.1"/>
</dbReference>
<reference evidence="2 3" key="1">
    <citation type="submission" date="2018-06" db="EMBL/GenBank/DDBJ databases">
        <title>Pedobacter endophyticus sp. nov., an endophytic bacterium isolated from a leaf of Triticum aestivum.</title>
        <authorList>
            <person name="Zhang L."/>
        </authorList>
    </citation>
    <scope>NUCLEOTIDE SEQUENCE [LARGE SCALE GENOMIC DNA]</scope>
    <source>
        <strain evidence="2 3">CM134L-2</strain>
    </source>
</reference>
<dbReference type="AlphaFoldDB" id="A0A443YWN1"/>
<dbReference type="EMBL" id="SAYW01000002">
    <property type="protein sequence ID" value="RWU08392.1"/>
    <property type="molecule type" value="Genomic_DNA"/>
</dbReference>
<keyword evidence="1" id="KW-0812">Transmembrane</keyword>
<dbReference type="Gene3D" id="3.30.530.20">
    <property type="match status" value="1"/>
</dbReference>
<dbReference type="Pfam" id="PF10604">
    <property type="entry name" value="Polyketide_cyc2"/>
    <property type="match status" value="1"/>
</dbReference>
<feature type="transmembrane region" description="Helical" evidence="1">
    <location>
        <begin position="6"/>
        <end position="25"/>
    </location>
</feature>
<sequence>MKFLKIFLVVVVVLIAIFFIGGLFLPKTYSVSRSIDIAAKDTVVYKNIADFNNFLQWNPWYKMEPTAKTTISGTPEQPDHLYQWVGKETGEGQMKITSVKPVEEVKIELKFIKPFESLANTQFNLNKNTDSTTKVTWTMSGENNMISKWMCVFMSMDSMIGKDFEDGLKSLKEKSEKK</sequence>
<gene>
    <name evidence="2" type="ORF">DPV69_08420</name>
</gene>
<keyword evidence="1" id="KW-1133">Transmembrane helix</keyword>
<dbReference type="InterPro" id="IPR023393">
    <property type="entry name" value="START-like_dom_sf"/>
</dbReference>
<evidence type="ECO:0000256" key="1">
    <source>
        <dbReference type="SAM" id="Phobius"/>
    </source>
</evidence>
<dbReference type="InterPro" id="IPR019587">
    <property type="entry name" value="Polyketide_cyclase/dehydratase"/>
</dbReference>
<dbReference type="CDD" id="cd07818">
    <property type="entry name" value="SRPBCC_1"/>
    <property type="match status" value="1"/>
</dbReference>
<proteinExistence type="predicted"/>
<name>A0A443YWN1_9SPHI</name>
<keyword evidence="3" id="KW-1185">Reference proteome</keyword>
<dbReference type="OrthoDB" id="9807923at2"/>
<protein>
    <submittedName>
        <fullName evidence="2">Polyketide cyclase</fullName>
    </submittedName>
</protein>
<keyword evidence="1" id="KW-0472">Membrane</keyword>
<evidence type="ECO:0000313" key="2">
    <source>
        <dbReference type="EMBL" id="RWU08392.1"/>
    </source>
</evidence>
<evidence type="ECO:0000313" key="3">
    <source>
        <dbReference type="Proteomes" id="UP000284120"/>
    </source>
</evidence>
<accession>A0A443YWN1</accession>
<dbReference type="SUPFAM" id="SSF55961">
    <property type="entry name" value="Bet v1-like"/>
    <property type="match status" value="1"/>
</dbReference>
<dbReference type="Proteomes" id="UP000284120">
    <property type="component" value="Unassembled WGS sequence"/>
</dbReference>
<comment type="caution">
    <text evidence="2">The sequence shown here is derived from an EMBL/GenBank/DDBJ whole genome shotgun (WGS) entry which is preliminary data.</text>
</comment>
<organism evidence="2 3">
    <name type="scientific">Pedobacter chitinilyticus</name>
    <dbReference type="NCBI Taxonomy" id="2233776"/>
    <lineage>
        <taxon>Bacteria</taxon>
        <taxon>Pseudomonadati</taxon>
        <taxon>Bacteroidota</taxon>
        <taxon>Sphingobacteriia</taxon>
        <taxon>Sphingobacteriales</taxon>
        <taxon>Sphingobacteriaceae</taxon>
        <taxon>Pedobacter</taxon>
    </lineage>
</organism>